<reference evidence="2 3" key="1">
    <citation type="submission" date="2023-07" db="EMBL/GenBank/DDBJ databases">
        <authorList>
            <person name="Peeters C."/>
        </authorList>
    </citation>
    <scope>NUCLEOTIDE SEQUENCE [LARGE SCALE GENOMIC DNA]</scope>
    <source>
        <strain evidence="2 3">LMG 18101</strain>
    </source>
</reference>
<gene>
    <name evidence="2" type="ORF">LMG18101_00436</name>
</gene>
<dbReference type="Proteomes" id="UP001189757">
    <property type="component" value="Unassembled WGS sequence"/>
</dbReference>
<sequence length="137" mass="15880">MPIGKYLTVDTTRPTKIMANPKQHADQYSTLTKVTPHHPTTDPERPRQQTYNTDREARQYHYAYRKFRRSLRTLRKRGNDPNGIAKQRNPRNQGNIVDHCSGQQAPSQQQDNDYEAADNDLHANKPFQQLSPLCIIP</sequence>
<evidence type="ECO:0000313" key="3">
    <source>
        <dbReference type="Proteomes" id="UP001189757"/>
    </source>
</evidence>
<evidence type="ECO:0000256" key="1">
    <source>
        <dbReference type="SAM" id="MobiDB-lite"/>
    </source>
</evidence>
<feature type="compositionally biased region" description="Polar residues" evidence="1">
    <location>
        <begin position="90"/>
        <end position="111"/>
    </location>
</feature>
<feature type="region of interest" description="Disordered" evidence="1">
    <location>
        <begin position="20"/>
        <end position="112"/>
    </location>
</feature>
<comment type="caution">
    <text evidence="2">The sequence shown here is derived from an EMBL/GenBank/DDBJ whole genome shotgun (WGS) entry which is preliminary data.</text>
</comment>
<feature type="compositionally biased region" description="Basic residues" evidence="1">
    <location>
        <begin position="63"/>
        <end position="76"/>
    </location>
</feature>
<feature type="compositionally biased region" description="Basic and acidic residues" evidence="1">
    <location>
        <begin position="39"/>
        <end position="59"/>
    </location>
</feature>
<accession>A0ABM9JYR2</accession>
<name>A0ABM9JYR2_9RALS</name>
<proteinExistence type="predicted"/>
<organism evidence="2 3">
    <name type="scientific">Ralstonia flaminis</name>
    <dbReference type="NCBI Taxonomy" id="3058597"/>
    <lineage>
        <taxon>Bacteria</taxon>
        <taxon>Pseudomonadati</taxon>
        <taxon>Pseudomonadota</taxon>
        <taxon>Betaproteobacteria</taxon>
        <taxon>Burkholderiales</taxon>
        <taxon>Burkholderiaceae</taxon>
        <taxon>Ralstonia</taxon>
    </lineage>
</organism>
<dbReference type="EMBL" id="CATZLL010000001">
    <property type="protein sequence ID" value="CAJ0808780.1"/>
    <property type="molecule type" value="Genomic_DNA"/>
</dbReference>
<keyword evidence="3" id="KW-1185">Reference proteome</keyword>
<protein>
    <submittedName>
        <fullName evidence="2">Uncharacterized protein</fullName>
    </submittedName>
</protein>
<evidence type="ECO:0000313" key="2">
    <source>
        <dbReference type="EMBL" id="CAJ0808780.1"/>
    </source>
</evidence>